<protein>
    <submittedName>
        <fullName evidence="2">Class C beta-lactamase-related serine hydrolase</fullName>
    </submittedName>
</protein>
<gene>
    <name evidence="2" type="ORF">D3H55_16705</name>
</gene>
<dbReference type="Proteomes" id="UP000265801">
    <property type="component" value="Unassembled WGS sequence"/>
</dbReference>
<dbReference type="PANTHER" id="PTHR43283:SF7">
    <property type="entry name" value="BETA-LACTAMASE-RELATED DOMAIN-CONTAINING PROTEIN"/>
    <property type="match status" value="1"/>
</dbReference>
<keyword evidence="3" id="KW-1185">Reference proteome</keyword>
<sequence length="334" mass="37265">MSQTAYSEPFRDLTEYSKEAKERMKASGSAILIMKENEIIHEWYSGSHHFEQGARKIDVHSQFNVYSTRVTYIGLAAAISMHEGYLKLDDKISSYFHDLDKNVLGNTTIRHLVTRCTGLKIKGNSVKRIAEPGTLVESKRPDLLAAIIMQTTGKTVNEIISEKVFYPLGFSHSEWAAEGKNTLVCDIQSPGTYPTIRIGSTLGDDRNLYVNARELALWGQLHLQKGEVNGKQILPRAVFDLAVNIQSPAALDRTLPKFGFYWWMKDGMVSYSGDELGGEVPEGSYQILGASGCACLVIPKYNAVAVRMYNSLHNDGKYDYLHDIRTFGNLAVKG</sequence>
<feature type="domain" description="Beta-lactamase-related" evidence="1">
    <location>
        <begin position="21"/>
        <end position="318"/>
    </location>
</feature>
<dbReference type="InterPro" id="IPR001466">
    <property type="entry name" value="Beta-lactam-related"/>
</dbReference>
<evidence type="ECO:0000259" key="1">
    <source>
        <dbReference type="Pfam" id="PF00144"/>
    </source>
</evidence>
<dbReference type="Pfam" id="PF00144">
    <property type="entry name" value="Beta-lactamase"/>
    <property type="match status" value="1"/>
</dbReference>
<dbReference type="Gene3D" id="3.40.710.10">
    <property type="entry name" value="DD-peptidase/beta-lactamase superfamily"/>
    <property type="match status" value="1"/>
</dbReference>
<dbReference type="EMBL" id="QXIR01000026">
    <property type="protein sequence ID" value="RIW30378.1"/>
    <property type="molecule type" value="Genomic_DNA"/>
</dbReference>
<accession>A0A3A1QT24</accession>
<dbReference type="PANTHER" id="PTHR43283">
    <property type="entry name" value="BETA-LACTAMASE-RELATED"/>
    <property type="match status" value="1"/>
</dbReference>
<dbReference type="InterPro" id="IPR012338">
    <property type="entry name" value="Beta-lactam/transpept-like"/>
</dbReference>
<keyword evidence="2" id="KW-0378">Hydrolase</keyword>
<name>A0A3A1QT24_9BACI</name>
<reference evidence="2 3" key="1">
    <citation type="submission" date="2018-09" db="EMBL/GenBank/DDBJ databases">
        <title>Bacillus saliacetes sp. nov., isolated from Thai shrimp paste (Ka-pi).</title>
        <authorList>
            <person name="Daroonpunt R."/>
            <person name="Tanasupawat S."/>
            <person name="Yiamsombut S."/>
        </authorList>
    </citation>
    <scope>NUCLEOTIDE SEQUENCE [LARGE SCALE GENOMIC DNA]</scope>
    <source>
        <strain evidence="2 3">SKP7-4</strain>
    </source>
</reference>
<dbReference type="OrthoDB" id="2356735at2"/>
<dbReference type="InterPro" id="IPR050789">
    <property type="entry name" value="Diverse_Enzym_Activities"/>
</dbReference>
<dbReference type="AlphaFoldDB" id="A0A3A1QT24"/>
<dbReference type="GO" id="GO:0016787">
    <property type="term" value="F:hydrolase activity"/>
    <property type="evidence" value="ECO:0007669"/>
    <property type="project" value="UniProtKB-KW"/>
</dbReference>
<dbReference type="SUPFAM" id="SSF56601">
    <property type="entry name" value="beta-lactamase/transpeptidase-like"/>
    <property type="match status" value="1"/>
</dbReference>
<organism evidence="2 3">
    <name type="scientific">Bacillus salacetis</name>
    <dbReference type="NCBI Taxonomy" id="2315464"/>
    <lineage>
        <taxon>Bacteria</taxon>
        <taxon>Bacillati</taxon>
        <taxon>Bacillota</taxon>
        <taxon>Bacilli</taxon>
        <taxon>Bacillales</taxon>
        <taxon>Bacillaceae</taxon>
        <taxon>Bacillus</taxon>
    </lineage>
</organism>
<comment type="caution">
    <text evidence="2">The sequence shown here is derived from an EMBL/GenBank/DDBJ whole genome shotgun (WGS) entry which is preliminary data.</text>
</comment>
<dbReference type="RefSeq" id="WP_119548462.1">
    <property type="nucleotide sequence ID" value="NZ_QXIR01000026.1"/>
</dbReference>
<evidence type="ECO:0000313" key="2">
    <source>
        <dbReference type="EMBL" id="RIW30378.1"/>
    </source>
</evidence>
<proteinExistence type="predicted"/>
<evidence type="ECO:0000313" key="3">
    <source>
        <dbReference type="Proteomes" id="UP000265801"/>
    </source>
</evidence>